<dbReference type="PROSITE" id="PS50003">
    <property type="entry name" value="PH_DOMAIN"/>
    <property type="match status" value="1"/>
</dbReference>
<dbReference type="EMBL" id="VLTL01000019">
    <property type="protein sequence ID" value="KAA0169789.1"/>
    <property type="molecule type" value="Genomic_DNA"/>
</dbReference>
<evidence type="ECO:0000256" key="2">
    <source>
        <dbReference type="ARBA" id="ARBA00023136"/>
    </source>
</evidence>
<accession>A0A5A8DAI8</accession>
<keyword evidence="4" id="KW-0812">Transmembrane</keyword>
<dbReference type="PANTHER" id="PTHR14309">
    <property type="entry name" value="EXPRESSED PROTEIN"/>
    <property type="match status" value="1"/>
</dbReference>
<feature type="transmembrane region" description="Helical" evidence="4">
    <location>
        <begin position="348"/>
        <end position="371"/>
    </location>
</feature>
<feature type="compositionally biased region" description="Basic and acidic residues" evidence="3">
    <location>
        <begin position="518"/>
        <end position="531"/>
    </location>
</feature>
<feature type="compositionally biased region" description="Low complexity" evidence="3">
    <location>
        <begin position="266"/>
        <end position="285"/>
    </location>
</feature>
<dbReference type="CDD" id="cd14686">
    <property type="entry name" value="bZIP"/>
    <property type="match status" value="1"/>
</dbReference>
<dbReference type="EMBL" id="VLTM01000028">
    <property type="protein sequence ID" value="KAA0162255.1"/>
    <property type="molecule type" value="Genomic_DNA"/>
</dbReference>
<dbReference type="GO" id="GO:0016020">
    <property type="term" value="C:membrane"/>
    <property type="evidence" value="ECO:0007669"/>
    <property type="project" value="UniProtKB-SubCell"/>
</dbReference>
<evidence type="ECO:0000313" key="11">
    <source>
        <dbReference type="Proteomes" id="UP000325113"/>
    </source>
</evidence>
<dbReference type="Gene3D" id="2.30.29.30">
    <property type="entry name" value="Pleckstrin-homology domain (PH domain)/Phosphotyrosine-binding domain (PTB)"/>
    <property type="match status" value="1"/>
</dbReference>
<feature type="compositionally biased region" description="Low complexity" evidence="3">
    <location>
        <begin position="161"/>
        <end position="172"/>
    </location>
</feature>
<dbReference type="InterPro" id="IPR001849">
    <property type="entry name" value="PH_domain"/>
</dbReference>
<evidence type="ECO:0000256" key="4">
    <source>
        <dbReference type="SAM" id="Phobius"/>
    </source>
</evidence>
<dbReference type="GO" id="GO:0045595">
    <property type="term" value="P:regulation of cell differentiation"/>
    <property type="evidence" value="ECO:0007669"/>
    <property type="project" value="TreeGrafter"/>
</dbReference>
<feature type="transmembrane region" description="Helical" evidence="4">
    <location>
        <begin position="310"/>
        <end position="336"/>
    </location>
</feature>
<feature type="compositionally biased region" description="Pro residues" evidence="3">
    <location>
        <begin position="135"/>
        <end position="155"/>
    </location>
</feature>
<dbReference type="Proteomes" id="UP000322899">
    <property type="component" value="Unassembled WGS sequence"/>
</dbReference>
<evidence type="ECO:0000313" key="6">
    <source>
        <dbReference type="EMBL" id="KAA0162255.1"/>
    </source>
</evidence>
<dbReference type="Proteomes" id="UP000325113">
    <property type="component" value="Unassembled WGS sequence"/>
</dbReference>
<dbReference type="AlphaFoldDB" id="A0A5A8DAI8"/>
<protein>
    <recommendedName>
        <fullName evidence="5">PH domain-containing protein</fullName>
    </recommendedName>
</protein>
<dbReference type="PRINTS" id="PR00259">
    <property type="entry name" value="TMFOUR"/>
</dbReference>
<comment type="caution">
    <text evidence="6">The sequence shown here is derived from an EMBL/GenBank/DDBJ whole genome shotgun (WGS) entry which is preliminary data.</text>
</comment>
<dbReference type="SMART" id="SM00233">
    <property type="entry name" value="PH"/>
    <property type="match status" value="1"/>
</dbReference>
<sequence length="553" mass="57857">MEGFLWKKGERGMVKGFKRRWFVLERSGRLRYFDDASLAKEHGDVDVTRATRVSRGNPAKVRGGAKAFSANVFELEVPGRAYTLIPEQPGALADWVGALASCVDLSSFRGDLRGIAESALGRSAAATTAMVAVPDSPPGPAPPRGPPPPPSPPSPDHYESRAAAAASSEPASGGWGKSRKNSIAAARGRHADEDQAVVGAGRTGGGFFSRMGGSSTGGSVAAPARLRDLEARHAETQDEVATLKQELASLRRERAASSGKGRGELGESLLGSSSRSRRASSAAGDWGDDDDEPEVLPGCACCGGRCTCKVFFLVMVNILVIATGAGVAAAGAYGLVKKSSFAKIIPELGMYVLLGVGLGFVAVGALGSFGATRFTKASGKMLLLIYVICMSILTTAELGGSVFLIVDVEGIKLPSEANAAEQQLEVFFNNVYHSCCNTTVDERNGPGCVWVPADVTSGCPNITEHAFSQRISTLIKSELLPVGGAAAGLVVIHAAAAWFALTLVCPCCCCCCRKKKGKGDPGEGSSRDRSRSRSGSTASRRRRQSAYDDDFED</sequence>
<dbReference type="PANTHER" id="PTHR14309:SF10">
    <property type="entry name" value="PH DOMAIN-CONTAINING PROTEIN"/>
    <property type="match status" value="1"/>
</dbReference>
<feature type="region of interest" description="Disordered" evidence="3">
    <location>
        <begin position="515"/>
        <end position="553"/>
    </location>
</feature>
<feature type="domain" description="PH" evidence="5">
    <location>
        <begin position="1"/>
        <end position="104"/>
    </location>
</feature>
<reference evidence="9 10" key="1">
    <citation type="submission" date="2019-07" db="EMBL/GenBank/DDBJ databases">
        <title>Genomes of Cafeteria roenbergensis.</title>
        <authorList>
            <person name="Fischer M.G."/>
            <person name="Hackl T."/>
            <person name="Roman M."/>
        </authorList>
    </citation>
    <scope>NUCLEOTIDE SEQUENCE [LARGE SCALE GENOMIC DNA]</scope>
    <source>
        <strain evidence="6 11">Cflag</strain>
        <strain evidence="8 9">E4-10P</strain>
        <strain evidence="7 10">RCC970-E3</strain>
    </source>
</reference>
<dbReference type="SUPFAM" id="SSF50729">
    <property type="entry name" value="PH domain-like"/>
    <property type="match status" value="1"/>
</dbReference>
<feature type="transmembrane region" description="Helical" evidence="4">
    <location>
        <begin position="383"/>
        <end position="406"/>
    </location>
</feature>
<feature type="region of interest" description="Disordered" evidence="3">
    <location>
        <begin position="251"/>
        <end position="289"/>
    </location>
</feature>
<name>A0A5A8DAI8_CAFRO</name>
<keyword evidence="4" id="KW-1133">Transmembrane helix</keyword>
<evidence type="ECO:0000313" key="7">
    <source>
        <dbReference type="EMBL" id="KAA0169789.1"/>
    </source>
</evidence>
<evidence type="ECO:0000313" key="8">
    <source>
        <dbReference type="EMBL" id="KAA0175416.1"/>
    </source>
</evidence>
<evidence type="ECO:0000259" key="5">
    <source>
        <dbReference type="PROSITE" id="PS50003"/>
    </source>
</evidence>
<dbReference type="Proteomes" id="UP000324907">
    <property type="component" value="Unassembled WGS sequence"/>
</dbReference>
<dbReference type="Pfam" id="PF00169">
    <property type="entry name" value="PH"/>
    <property type="match status" value="1"/>
</dbReference>
<proteinExistence type="predicted"/>
<keyword evidence="2 4" id="KW-0472">Membrane</keyword>
<gene>
    <name evidence="8" type="ORF">FNF27_03116</name>
    <name evidence="7" type="ORF">FNF28_01908</name>
    <name evidence="6" type="ORF">FNF31_03297</name>
</gene>
<dbReference type="OrthoDB" id="2157866at2759"/>
<dbReference type="InterPro" id="IPR039680">
    <property type="entry name" value="PLEKHB1/2"/>
</dbReference>
<dbReference type="InterPro" id="IPR011993">
    <property type="entry name" value="PH-like_dom_sf"/>
</dbReference>
<feature type="compositionally biased region" description="Basic and acidic residues" evidence="3">
    <location>
        <begin position="251"/>
        <end position="265"/>
    </location>
</feature>
<evidence type="ECO:0000256" key="3">
    <source>
        <dbReference type="SAM" id="MobiDB-lite"/>
    </source>
</evidence>
<organism evidence="6 11">
    <name type="scientific">Cafeteria roenbergensis</name>
    <name type="common">Marine flagellate</name>
    <dbReference type="NCBI Taxonomy" id="33653"/>
    <lineage>
        <taxon>Eukaryota</taxon>
        <taxon>Sar</taxon>
        <taxon>Stramenopiles</taxon>
        <taxon>Bigyra</taxon>
        <taxon>Opalozoa</taxon>
        <taxon>Bicosoecida</taxon>
        <taxon>Cafeteriaceae</taxon>
        <taxon>Cafeteria</taxon>
    </lineage>
</organism>
<evidence type="ECO:0000313" key="10">
    <source>
        <dbReference type="Proteomes" id="UP000324907"/>
    </source>
</evidence>
<evidence type="ECO:0000256" key="1">
    <source>
        <dbReference type="ARBA" id="ARBA00004370"/>
    </source>
</evidence>
<evidence type="ECO:0000313" key="9">
    <source>
        <dbReference type="Proteomes" id="UP000322899"/>
    </source>
</evidence>
<feature type="transmembrane region" description="Helical" evidence="4">
    <location>
        <begin position="479"/>
        <end position="501"/>
    </location>
</feature>
<feature type="region of interest" description="Disordered" evidence="3">
    <location>
        <begin position="132"/>
        <end position="197"/>
    </location>
</feature>
<comment type="subcellular location">
    <subcellularLocation>
        <location evidence="1">Membrane</location>
    </subcellularLocation>
</comment>
<dbReference type="EMBL" id="VLTO01000014">
    <property type="protein sequence ID" value="KAA0175416.1"/>
    <property type="molecule type" value="Genomic_DNA"/>
</dbReference>